<name>A0A2U8VNR5_9HYPH</name>
<dbReference type="AlphaFoldDB" id="A0A2U8VNR5"/>
<dbReference type="Proteomes" id="UP000246058">
    <property type="component" value="Chromosome"/>
</dbReference>
<evidence type="ECO:0000313" key="1">
    <source>
        <dbReference type="EMBL" id="AWN35108.1"/>
    </source>
</evidence>
<dbReference type="EMBL" id="CP029551">
    <property type="protein sequence ID" value="AWN35108.1"/>
    <property type="molecule type" value="Genomic_DNA"/>
</dbReference>
<proteinExistence type="predicted"/>
<dbReference type="PROSITE" id="PS51257">
    <property type="entry name" value="PROKAR_LIPOPROTEIN"/>
    <property type="match status" value="1"/>
</dbReference>
<organism evidence="1 2">
    <name type="scientific">Methylobacterium radiodurans</name>
    <dbReference type="NCBI Taxonomy" id="2202828"/>
    <lineage>
        <taxon>Bacteria</taxon>
        <taxon>Pseudomonadati</taxon>
        <taxon>Pseudomonadota</taxon>
        <taxon>Alphaproteobacteria</taxon>
        <taxon>Hyphomicrobiales</taxon>
        <taxon>Methylobacteriaceae</taxon>
        <taxon>Methylobacterium</taxon>
    </lineage>
</organism>
<dbReference type="RefSeq" id="WP_109950239.1">
    <property type="nucleotide sequence ID" value="NZ_CP029551.1"/>
</dbReference>
<dbReference type="OrthoDB" id="8450146at2"/>
<dbReference type="KEGG" id="meti:DK427_04575"/>
<gene>
    <name evidence="1" type="ORF">DK427_04575</name>
</gene>
<protein>
    <submittedName>
        <fullName evidence="1">Uncharacterized protein</fullName>
    </submittedName>
</protein>
<reference evidence="1 2" key="1">
    <citation type="submission" date="2018-05" db="EMBL/GenBank/DDBJ databases">
        <title>Complete Genome Sequence of Methylobacterium sp. 17Sr1-43.</title>
        <authorList>
            <person name="Srinivasan S."/>
        </authorList>
    </citation>
    <scope>NUCLEOTIDE SEQUENCE [LARGE SCALE GENOMIC DNA]</scope>
    <source>
        <strain evidence="1 2">17Sr1-43</strain>
    </source>
</reference>
<accession>A0A2U8VNR5</accession>
<keyword evidence="2" id="KW-1185">Reference proteome</keyword>
<sequence length="437" mass="46778">MRRWFGLAAVAAAASVNSLTGCIAIDRFSSRAVGFNEQAAEVKTESVLLNIVRATYSEPLQFTDISTAQGTSSVTGSLAATASVPTRGGLLTALPQQFLGLNPNLSSQGANQFNLNNLNTQEFYNGLLAPIGVPQLAAFLRTGYDPVVLLALAVDEIEIQSGSRRMLLKNDASSVDQHTGFIFALDQLVSGGLSAEESGPDTKIGPALQPAAARELLGSIVTSTATDAPSLKKDERTGLFQLTKRGGVSRLCFDLARASSDMRVGGPVRYRSVPLNPFLKPIPLAYEPSGPAAPSAVRDLVIVPRPGDVCGARREVQLDRTLDTRVRFRTRSVQGMFQYLGKISRLELGMADGTPRRLTYFGWPKPDPGYELFRLELGTTDAGYVVTHRGQTFNVAVDPSGNRNGSSRVLQLLTDLIALQSSVKNFPAQNLVTVVGP</sequence>
<evidence type="ECO:0000313" key="2">
    <source>
        <dbReference type="Proteomes" id="UP000246058"/>
    </source>
</evidence>